<evidence type="ECO:0000313" key="2">
    <source>
        <dbReference type="Proteomes" id="UP000019241"/>
    </source>
</evidence>
<evidence type="ECO:0000313" key="1">
    <source>
        <dbReference type="EMBL" id="EUJ51546.1"/>
    </source>
</evidence>
<dbReference type="EMBL" id="AODM01000052">
    <property type="protein sequence ID" value="EUJ51546.1"/>
    <property type="molecule type" value="Genomic_DNA"/>
</dbReference>
<protein>
    <submittedName>
        <fullName evidence="1">Uncharacterized protein</fullName>
    </submittedName>
</protein>
<name>W7DAH0_9LIST</name>
<proteinExistence type="predicted"/>
<reference evidence="1 2" key="1">
    <citation type="submission" date="2012-12" db="EMBL/GenBank/DDBJ databases">
        <title>Novel taxa of Listeriaceae from agricultural environments in the United States.</title>
        <authorList>
            <person name="den Bakker H.C."/>
            <person name="Allred A."/>
            <person name="Warchocki S."/>
            <person name="Wright E.M."/>
            <person name="Burrell A."/>
            <person name="Nightingale K.K."/>
            <person name="Kephart D."/>
            <person name="Wiedmann M."/>
        </authorList>
    </citation>
    <scope>NUCLEOTIDE SEQUENCE [LARGE SCALE GENOMIC DNA]</scope>
    <source>
        <strain evidence="1 2">FSL S10-1203</strain>
    </source>
</reference>
<sequence length="62" mass="7585">MRTFHSKKKIDKTFIIDYGAFGKCVKMTYFKTNFLKFMLILRPEIVMLSKIWHNKKHYMLSH</sequence>
<gene>
    <name evidence="1" type="ORF">MCOL2_15672</name>
</gene>
<organism evidence="1 2">
    <name type="scientific">Listeria fleischmannii FSL S10-1203</name>
    <dbReference type="NCBI Taxonomy" id="1265822"/>
    <lineage>
        <taxon>Bacteria</taxon>
        <taxon>Bacillati</taxon>
        <taxon>Bacillota</taxon>
        <taxon>Bacilli</taxon>
        <taxon>Bacillales</taxon>
        <taxon>Listeriaceae</taxon>
        <taxon>Listeria</taxon>
    </lineage>
</organism>
<accession>W7DAH0</accession>
<dbReference type="AlphaFoldDB" id="W7DAH0"/>
<dbReference type="Proteomes" id="UP000019241">
    <property type="component" value="Unassembled WGS sequence"/>
</dbReference>
<comment type="caution">
    <text evidence="1">The sequence shown here is derived from an EMBL/GenBank/DDBJ whole genome shotgun (WGS) entry which is preliminary data.</text>
</comment>